<evidence type="ECO:0000256" key="6">
    <source>
        <dbReference type="ARBA" id="ARBA00022833"/>
    </source>
</evidence>
<dbReference type="GO" id="GO:0002100">
    <property type="term" value="P:tRNA wobble adenosine to inosine editing"/>
    <property type="evidence" value="ECO:0007669"/>
    <property type="project" value="UniProtKB-UniRule"/>
</dbReference>
<comment type="function">
    <text evidence="8">Catalyzes the deamination of adenosine to inosine at the wobble position 34 of tRNA(Arg2).</text>
</comment>
<evidence type="ECO:0000313" key="11">
    <source>
        <dbReference type="Proteomes" id="UP000053274"/>
    </source>
</evidence>
<feature type="active site" description="Proton donor" evidence="8">
    <location>
        <position position="49"/>
    </location>
</feature>
<dbReference type="SUPFAM" id="SSF53927">
    <property type="entry name" value="Cytidine deaminase-like"/>
    <property type="match status" value="1"/>
</dbReference>
<dbReference type="EMBL" id="LIAM01000124">
    <property type="protein sequence ID" value="KRO35338.1"/>
    <property type="molecule type" value="Genomic_DNA"/>
</dbReference>
<evidence type="ECO:0000256" key="8">
    <source>
        <dbReference type="HAMAP-Rule" id="MF_00972"/>
    </source>
</evidence>
<sequence>MRVALEAARSALASGDIPVGAAIFNASGELIATGHNERELNNDPTAHAEVIAIRRATERLGDWHLTDHTLVVTLEPCAMCAGAIAQSRLQTVIFGAWDEKAGAVGSVWDLLRDPRSTFRTEVRAGVLAEECGALIKGFIQEVRKKD</sequence>
<comment type="cofactor">
    <cofactor evidence="8">
        <name>Zn(2+)</name>
        <dbReference type="ChEBI" id="CHEBI:29105"/>
    </cofactor>
    <text evidence="8">Binds 1 zinc ion per subunit.</text>
</comment>
<dbReference type="PROSITE" id="PS00903">
    <property type="entry name" value="CYT_DCMP_DEAMINASES_1"/>
    <property type="match status" value="1"/>
</dbReference>
<keyword evidence="6 8" id="KW-0862">Zinc</keyword>
<evidence type="ECO:0000256" key="7">
    <source>
        <dbReference type="ARBA" id="ARBA00048045"/>
    </source>
</evidence>
<keyword evidence="5 8" id="KW-0378">Hydrolase</keyword>
<dbReference type="InterPro" id="IPR016193">
    <property type="entry name" value="Cytidine_deaminase-like"/>
</dbReference>
<reference evidence="10 11" key="1">
    <citation type="submission" date="2015-10" db="EMBL/GenBank/DDBJ databases">
        <title>Metagenome-Assembled Genomes uncover a global brackish microbiome.</title>
        <authorList>
            <person name="Hugerth L.W."/>
            <person name="Larsson J."/>
            <person name="Alneberg J."/>
            <person name="Lindh M.V."/>
            <person name="Legrand C."/>
            <person name="Pinhassi J."/>
            <person name="Andersson A.F."/>
        </authorList>
    </citation>
    <scope>NUCLEOTIDE SEQUENCE [LARGE SCALE GENOMIC DNA]</scope>
    <source>
        <strain evidence="10">BACL15 MAG-120619-bin91</strain>
    </source>
</reference>
<proteinExistence type="inferred from homology"/>
<feature type="domain" description="CMP/dCMP-type deaminase" evidence="9">
    <location>
        <begin position="1"/>
        <end position="118"/>
    </location>
</feature>
<dbReference type="PANTHER" id="PTHR11079">
    <property type="entry name" value="CYTOSINE DEAMINASE FAMILY MEMBER"/>
    <property type="match status" value="1"/>
</dbReference>
<dbReference type="InterPro" id="IPR016192">
    <property type="entry name" value="APOBEC/CMP_deaminase_Zn-bd"/>
</dbReference>
<dbReference type="GO" id="GO:0008270">
    <property type="term" value="F:zinc ion binding"/>
    <property type="evidence" value="ECO:0007669"/>
    <property type="project" value="UniProtKB-UniRule"/>
</dbReference>
<gene>
    <name evidence="8" type="primary">tadA</name>
    <name evidence="10" type="ORF">ABR54_03995</name>
</gene>
<dbReference type="AlphaFoldDB" id="A0A0R2PJ82"/>
<comment type="subunit">
    <text evidence="2 8">Homodimer.</text>
</comment>
<keyword evidence="3 8" id="KW-0819">tRNA processing</keyword>
<evidence type="ECO:0000256" key="3">
    <source>
        <dbReference type="ARBA" id="ARBA00022694"/>
    </source>
</evidence>
<comment type="caution">
    <text evidence="10">The sequence shown here is derived from an EMBL/GenBank/DDBJ whole genome shotgun (WGS) entry which is preliminary data.</text>
</comment>
<keyword evidence="4 8" id="KW-0479">Metal-binding</keyword>
<dbReference type="Proteomes" id="UP000053274">
    <property type="component" value="Unassembled WGS sequence"/>
</dbReference>
<comment type="catalytic activity">
    <reaction evidence="7 8">
        <text>adenosine(34) in tRNA + H2O + H(+) = inosine(34) in tRNA + NH4(+)</text>
        <dbReference type="Rhea" id="RHEA:43168"/>
        <dbReference type="Rhea" id="RHEA-COMP:10373"/>
        <dbReference type="Rhea" id="RHEA-COMP:10374"/>
        <dbReference type="ChEBI" id="CHEBI:15377"/>
        <dbReference type="ChEBI" id="CHEBI:15378"/>
        <dbReference type="ChEBI" id="CHEBI:28938"/>
        <dbReference type="ChEBI" id="CHEBI:74411"/>
        <dbReference type="ChEBI" id="CHEBI:82852"/>
        <dbReference type="EC" id="3.5.4.33"/>
    </reaction>
</comment>
<feature type="binding site" evidence="8">
    <location>
        <position position="47"/>
    </location>
    <ligand>
        <name>Zn(2+)</name>
        <dbReference type="ChEBI" id="CHEBI:29105"/>
        <note>catalytic</note>
    </ligand>
</feature>
<protein>
    <recommendedName>
        <fullName evidence="8">tRNA-specific adenosine deaminase</fullName>
        <ecNumber evidence="8">3.5.4.33</ecNumber>
    </recommendedName>
</protein>
<comment type="similarity">
    <text evidence="1">Belongs to the cytidine and deoxycytidylate deaminase family. ADAT2 subfamily.</text>
</comment>
<organism evidence="10 11">
    <name type="scientific">Actinobacteria bacterium BACL15 MAG-120619-bin91</name>
    <dbReference type="NCBI Taxonomy" id="1655562"/>
    <lineage>
        <taxon>Bacteria</taxon>
        <taxon>Bacillati</taxon>
        <taxon>Actinomycetota</taxon>
        <taxon>Actinomycetes</taxon>
        <taxon>Actinomycetes incertae sedis</taxon>
        <taxon>ac1 cluster</taxon>
    </lineage>
</organism>
<evidence type="ECO:0000313" key="10">
    <source>
        <dbReference type="EMBL" id="KRO35338.1"/>
    </source>
</evidence>
<accession>A0A0R2PJ82</accession>
<evidence type="ECO:0000256" key="4">
    <source>
        <dbReference type="ARBA" id="ARBA00022723"/>
    </source>
</evidence>
<dbReference type="Pfam" id="PF00383">
    <property type="entry name" value="dCMP_cyt_deam_1"/>
    <property type="match status" value="1"/>
</dbReference>
<dbReference type="CDD" id="cd01285">
    <property type="entry name" value="nucleoside_deaminase"/>
    <property type="match status" value="1"/>
</dbReference>
<dbReference type="Gene3D" id="3.40.140.10">
    <property type="entry name" value="Cytidine Deaminase, domain 2"/>
    <property type="match status" value="1"/>
</dbReference>
<feature type="binding site" evidence="8">
    <location>
        <position position="77"/>
    </location>
    <ligand>
        <name>Zn(2+)</name>
        <dbReference type="ChEBI" id="CHEBI:29105"/>
        <note>catalytic</note>
    </ligand>
</feature>
<dbReference type="GO" id="GO:0052717">
    <property type="term" value="F:tRNA-specific adenosine-34 deaminase activity"/>
    <property type="evidence" value="ECO:0007669"/>
    <property type="project" value="UniProtKB-UniRule"/>
</dbReference>
<evidence type="ECO:0000256" key="2">
    <source>
        <dbReference type="ARBA" id="ARBA00011738"/>
    </source>
</evidence>
<feature type="binding site" evidence="8">
    <location>
        <position position="80"/>
    </location>
    <ligand>
        <name>Zn(2+)</name>
        <dbReference type="ChEBI" id="CHEBI:29105"/>
        <note>catalytic</note>
    </ligand>
</feature>
<dbReference type="PROSITE" id="PS51747">
    <property type="entry name" value="CYT_DCMP_DEAMINASES_2"/>
    <property type="match status" value="1"/>
</dbReference>
<name>A0A0R2PJ82_9ACTN</name>
<evidence type="ECO:0000256" key="5">
    <source>
        <dbReference type="ARBA" id="ARBA00022801"/>
    </source>
</evidence>
<dbReference type="InterPro" id="IPR002125">
    <property type="entry name" value="CMP_dCMP_dom"/>
</dbReference>
<evidence type="ECO:0000259" key="9">
    <source>
        <dbReference type="PROSITE" id="PS51747"/>
    </source>
</evidence>
<dbReference type="EC" id="3.5.4.33" evidence="8"/>
<dbReference type="HAMAP" id="MF_00972">
    <property type="entry name" value="tRNA_aden_deaminase"/>
    <property type="match status" value="1"/>
</dbReference>
<evidence type="ECO:0000256" key="1">
    <source>
        <dbReference type="ARBA" id="ARBA00010669"/>
    </source>
</evidence>
<dbReference type="InterPro" id="IPR028883">
    <property type="entry name" value="tRNA_aden_deaminase"/>
</dbReference>
<dbReference type="PANTHER" id="PTHR11079:SF202">
    <property type="entry name" value="TRNA-SPECIFIC ADENOSINE DEAMINASE"/>
    <property type="match status" value="1"/>
</dbReference>